<dbReference type="PANTHER" id="PTHR31650:SF1">
    <property type="entry name" value="WAX ESTER SYNTHASE_DIACYLGLYCEROL ACYLTRANSFERASE 4-RELATED"/>
    <property type="match status" value="1"/>
</dbReference>
<dbReference type="PANTHER" id="PTHR31650">
    <property type="entry name" value="O-ACYLTRANSFERASE (WSD1-LIKE) FAMILY PROTEIN"/>
    <property type="match status" value="1"/>
</dbReference>
<evidence type="ECO:0000256" key="2">
    <source>
        <dbReference type="ARBA" id="ARBA00004389"/>
    </source>
</evidence>
<dbReference type="GO" id="GO:0005789">
    <property type="term" value="C:endoplasmic reticulum membrane"/>
    <property type="evidence" value="ECO:0007669"/>
    <property type="project" value="UniProtKB-SubCell"/>
</dbReference>
<keyword evidence="11" id="KW-0012">Acyltransferase</keyword>
<dbReference type="GO" id="GO:0004144">
    <property type="term" value="F:diacylglycerol O-acyltransferase activity"/>
    <property type="evidence" value="ECO:0007669"/>
    <property type="project" value="UniProtKB-EC"/>
</dbReference>
<comment type="caution">
    <text evidence="18">The sequence shown here is derived from an EMBL/GenBank/DDBJ whole genome shotgun (WGS) entry which is preliminary data.</text>
</comment>
<keyword evidence="5" id="KW-1003">Cell membrane</keyword>
<evidence type="ECO:0000256" key="9">
    <source>
        <dbReference type="ARBA" id="ARBA00022989"/>
    </source>
</evidence>
<evidence type="ECO:0000259" key="17">
    <source>
        <dbReference type="Pfam" id="PF06974"/>
    </source>
</evidence>
<dbReference type="FunFam" id="3.30.559.10:FF:000033">
    <property type="entry name" value="O-acyltransferase (WSD1-like) family protein"/>
    <property type="match status" value="1"/>
</dbReference>
<evidence type="ECO:0000259" key="16">
    <source>
        <dbReference type="Pfam" id="PF03007"/>
    </source>
</evidence>
<evidence type="ECO:0000256" key="7">
    <source>
        <dbReference type="ARBA" id="ARBA00022692"/>
    </source>
</evidence>
<feature type="domain" description="O-acyltransferase WSD1 C-terminal" evidence="17">
    <location>
        <begin position="362"/>
        <end position="506"/>
    </location>
</feature>
<dbReference type="Gene3D" id="3.30.559.10">
    <property type="entry name" value="Chloramphenicol acetyltransferase-like domain"/>
    <property type="match status" value="1"/>
</dbReference>
<evidence type="ECO:0000256" key="13">
    <source>
        <dbReference type="ARBA" id="ARBA00047604"/>
    </source>
</evidence>
<sequence>METAGEDGVRSRKQSFPLPQIRTKKEPDGDEDVVGAPSSMVEEDEQPLSPAARLFHSPNINCYIIAVMGCKTKFDAEVIKVGLEMTLVKHPRFSSLMVVEGERSKKMKWVRTKVNVEDHIIIPDLNPNIDSPDQFLEDYLWEITKTPLELSKPLWEFHILNLKTSDAEAVGIFRVHHSMGDGSSLVSLLLACTRKASDPTSLPTVPNKKRAVSETGAGFWSVFLAIWSVIRLIWNTAVDMLLYGATVMILKDSETPIKGTPTQELNTRRFVHRTVSLEDVKLVKNAMNATINDVVLGVTQAGLSQYLDRRYGEKSNEKRPKERKSHVPKNLRVRSTVLVNLRPSAGIQALADMMEKESKTRWGNWIGYIILPFTIGLRDNPVDYIREAKAAIDRKKQSLEAVCAYYLAQLFVRVFGVKISACLTHRILSNATLSFSNVVGPVEEISFFGHKMAYLAPSVYGHPQALTVHYQSYMDKITISVAVDPKAIPDPYRLLDDLEHSLKLIKEAVLKMEKVANGSL</sequence>
<comment type="pathway">
    <text evidence="3">Glycerolipid metabolism; triacylglycerol biosynthesis.</text>
</comment>
<proteinExistence type="inferred from homology"/>
<comment type="catalytic activity">
    <reaction evidence="14">
        <text>an acyl-CoA + a 1,2-diacyl-sn-glycerol = a triacyl-sn-glycerol + CoA</text>
        <dbReference type="Rhea" id="RHEA:10868"/>
        <dbReference type="ChEBI" id="CHEBI:17815"/>
        <dbReference type="ChEBI" id="CHEBI:57287"/>
        <dbReference type="ChEBI" id="CHEBI:58342"/>
        <dbReference type="ChEBI" id="CHEBI:64615"/>
        <dbReference type="EC" id="2.3.1.20"/>
    </reaction>
</comment>
<dbReference type="AlphaFoldDB" id="A0AAN8VEF5"/>
<evidence type="ECO:0000256" key="12">
    <source>
        <dbReference type="ARBA" id="ARBA00024360"/>
    </source>
</evidence>
<evidence type="ECO:0000256" key="8">
    <source>
        <dbReference type="ARBA" id="ARBA00022824"/>
    </source>
</evidence>
<keyword evidence="19" id="KW-1185">Reference proteome</keyword>
<dbReference type="InterPro" id="IPR045034">
    <property type="entry name" value="O-acyltransferase_WSD1-like"/>
</dbReference>
<dbReference type="GO" id="GO:0005886">
    <property type="term" value="C:plasma membrane"/>
    <property type="evidence" value="ECO:0007669"/>
    <property type="project" value="UniProtKB-SubCell"/>
</dbReference>
<dbReference type="SUPFAM" id="SSF52777">
    <property type="entry name" value="CoA-dependent acyltransferases"/>
    <property type="match status" value="1"/>
</dbReference>
<name>A0AAN8VEF5_9MAGN</name>
<dbReference type="EMBL" id="JBAMMX010000015">
    <property type="protein sequence ID" value="KAK6925992.1"/>
    <property type="molecule type" value="Genomic_DNA"/>
</dbReference>
<protein>
    <submittedName>
        <fullName evidence="18">O-acyltransferase, WSD1-like, N-terminal</fullName>
    </submittedName>
</protein>
<keyword evidence="6" id="KW-0808">Transferase</keyword>
<dbReference type="GO" id="GO:0047196">
    <property type="term" value="F:long-chain-alcohol O-fatty-acyltransferase activity"/>
    <property type="evidence" value="ECO:0007669"/>
    <property type="project" value="UniProtKB-EC"/>
</dbReference>
<comment type="pathway">
    <text evidence="4">Lipid metabolism.</text>
</comment>
<reference evidence="18 19" key="1">
    <citation type="submission" date="2023-12" db="EMBL/GenBank/DDBJ databases">
        <title>A high-quality genome assembly for Dillenia turbinata (Dilleniales).</title>
        <authorList>
            <person name="Chanderbali A."/>
        </authorList>
    </citation>
    <scope>NUCLEOTIDE SEQUENCE [LARGE SCALE GENOMIC DNA]</scope>
    <source>
        <strain evidence="18">LSX21</strain>
        <tissue evidence="18">Leaf</tissue>
    </source>
</reference>
<feature type="domain" description="O-acyltransferase WSD1-like N-terminal" evidence="16">
    <location>
        <begin position="86"/>
        <end position="295"/>
    </location>
</feature>
<evidence type="ECO:0000256" key="11">
    <source>
        <dbReference type="ARBA" id="ARBA00023315"/>
    </source>
</evidence>
<comment type="subcellular location">
    <subcellularLocation>
        <location evidence="1">Cell membrane</location>
        <topology evidence="1">Single-pass membrane protein</topology>
    </subcellularLocation>
    <subcellularLocation>
        <location evidence="2">Endoplasmic reticulum membrane</location>
        <topology evidence="2">Single-pass membrane protein</topology>
    </subcellularLocation>
</comment>
<organism evidence="18 19">
    <name type="scientific">Dillenia turbinata</name>
    <dbReference type="NCBI Taxonomy" id="194707"/>
    <lineage>
        <taxon>Eukaryota</taxon>
        <taxon>Viridiplantae</taxon>
        <taxon>Streptophyta</taxon>
        <taxon>Embryophyta</taxon>
        <taxon>Tracheophyta</taxon>
        <taxon>Spermatophyta</taxon>
        <taxon>Magnoliopsida</taxon>
        <taxon>eudicotyledons</taxon>
        <taxon>Gunneridae</taxon>
        <taxon>Pentapetalae</taxon>
        <taxon>Dilleniales</taxon>
        <taxon>Dilleniaceae</taxon>
        <taxon>Dillenia</taxon>
    </lineage>
</organism>
<evidence type="ECO:0000256" key="3">
    <source>
        <dbReference type="ARBA" id="ARBA00004771"/>
    </source>
</evidence>
<dbReference type="Proteomes" id="UP001370490">
    <property type="component" value="Unassembled WGS sequence"/>
</dbReference>
<dbReference type="Pfam" id="PF06974">
    <property type="entry name" value="WS_DGAT_C"/>
    <property type="match status" value="1"/>
</dbReference>
<dbReference type="InterPro" id="IPR004255">
    <property type="entry name" value="O-acyltransferase_WSD1_N"/>
</dbReference>
<dbReference type="InterPro" id="IPR009721">
    <property type="entry name" value="O-acyltransferase_WSD1_C"/>
</dbReference>
<evidence type="ECO:0000256" key="4">
    <source>
        <dbReference type="ARBA" id="ARBA00005189"/>
    </source>
</evidence>
<dbReference type="GO" id="GO:0019432">
    <property type="term" value="P:triglyceride biosynthetic process"/>
    <property type="evidence" value="ECO:0007669"/>
    <property type="project" value="TreeGrafter"/>
</dbReference>
<keyword evidence="10" id="KW-0472">Membrane</keyword>
<evidence type="ECO:0000256" key="10">
    <source>
        <dbReference type="ARBA" id="ARBA00023136"/>
    </source>
</evidence>
<keyword evidence="7" id="KW-0812">Transmembrane</keyword>
<evidence type="ECO:0000256" key="14">
    <source>
        <dbReference type="ARBA" id="ARBA00048109"/>
    </source>
</evidence>
<evidence type="ECO:0000313" key="19">
    <source>
        <dbReference type="Proteomes" id="UP001370490"/>
    </source>
</evidence>
<accession>A0AAN8VEF5</accession>
<keyword evidence="9" id="KW-1133">Transmembrane helix</keyword>
<evidence type="ECO:0000256" key="1">
    <source>
        <dbReference type="ARBA" id="ARBA00004162"/>
    </source>
</evidence>
<comment type="similarity">
    <text evidence="12">In the N-terminal section; belongs to the long-chain O-acyltransferase family.</text>
</comment>
<evidence type="ECO:0000256" key="5">
    <source>
        <dbReference type="ARBA" id="ARBA00022475"/>
    </source>
</evidence>
<gene>
    <name evidence="18" type="ORF">RJ641_007711</name>
</gene>
<feature type="region of interest" description="Disordered" evidence="15">
    <location>
        <begin position="1"/>
        <end position="47"/>
    </location>
</feature>
<keyword evidence="8" id="KW-0256">Endoplasmic reticulum</keyword>
<evidence type="ECO:0000256" key="6">
    <source>
        <dbReference type="ARBA" id="ARBA00022679"/>
    </source>
</evidence>
<evidence type="ECO:0000313" key="18">
    <source>
        <dbReference type="EMBL" id="KAK6925992.1"/>
    </source>
</evidence>
<evidence type="ECO:0000256" key="15">
    <source>
        <dbReference type="SAM" id="MobiDB-lite"/>
    </source>
</evidence>
<dbReference type="Pfam" id="PF03007">
    <property type="entry name" value="WS_DGAT_cat"/>
    <property type="match status" value="1"/>
</dbReference>
<comment type="catalytic activity">
    <reaction evidence="13">
        <text>a long chain fatty alcohol + a fatty acyl-CoA = a long-chain alcohol wax ester + CoA</text>
        <dbReference type="Rhea" id="RHEA:38443"/>
        <dbReference type="ChEBI" id="CHEBI:17135"/>
        <dbReference type="ChEBI" id="CHEBI:57287"/>
        <dbReference type="ChEBI" id="CHEBI:77636"/>
        <dbReference type="ChEBI" id="CHEBI:235323"/>
        <dbReference type="EC" id="2.3.1.75"/>
    </reaction>
</comment>
<dbReference type="InterPro" id="IPR023213">
    <property type="entry name" value="CAT-like_dom_sf"/>
</dbReference>